<feature type="transmembrane region" description="Helical" evidence="8">
    <location>
        <begin position="12"/>
        <end position="33"/>
    </location>
</feature>
<comment type="similarity">
    <text evidence="2">Belongs to the major facilitator superfamily. Sugar transporter (TC 2.A.1.1) family.</text>
</comment>
<keyword evidence="5 8" id="KW-1133">Transmembrane helix</keyword>
<feature type="transmembrane region" description="Helical" evidence="8">
    <location>
        <begin position="157"/>
        <end position="178"/>
    </location>
</feature>
<keyword evidence="11" id="KW-1185">Reference proteome</keyword>
<feature type="transmembrane region" description="Helical" evidence="8">
    <location>
        <begin position="455"/>
        <end position="474"/>
    </location>
</feature>
<evidence type="ECO:0000256" key="8">
    <source>
        <dbReference type="SAM" id="Phobius"/>
    </source>
</evidence>
<dbReference type="PANTHER" id="PTHR23503:SF8">
    <property type="entry name" value="FACILITATED GLUCOSE TRANSPORTER PROTEIN 1"/>
    <property type="match status" value="1"/>
</dbReference>
<feature type="transmembrane region" description="Helical" evidence="8">
    <location>
        <begin position="69"/>
        <end position="92"/>
    </location>
</feature>
<dbReference type="GO" id="GO:0015149">
    <property type="term" value="F:hexose transmembrane transporter activity"/>
    <property type="evidence" value="ECO:0007669"/>
    <property type="project" value="TreeGrafter"/>
</dbReference>
<dbReference type="Gene3D" id="1.20.1250.20">
    <property type="entry name" value="MFS general substrate transporter like domains"/>
    <property type="match status" value="1"/>
</dbReference>
<evidence type="ECO:0000256" key="2">
    <source>
        <dbReference type="ARBA" id="ARBA00010992"/>
    </source>
</evidence>
<name>A0A9P4INH0_9PEZI</name>
<feature type="transmembrane region" description="Helical" evidence="8">
    <location>
        <begin position="361"/>
        <end position="381"/>
    </location>
</feature>
<dbReference type="InterPro" id="IPR045263">
    <property type="entry name" value="GLUT"/>
</dbReference>
<accession>A0A9P4INH0</accession>
<keyword evidence="3" id="KW-0813">Transport</keyword>
<dbReference type="EMBL" id="ML978122">
    <property type="protein sequence ID" value="KAF2103072.1"/>
    <property type="molecule type" value="Genomic_DNA"/>
</dbReference>
<dbReference type="GO" id="GO:0016020">
    <property type="term" value="C:membrane"/>
    <property type="evidence" value="ECO:0007669"/>
    <property type="project" value="UniProtKB-SubCell"/>
</dbReference>
<dbReference type="InterPro" id="IPR036259">
    <property type="entry name" value="MFS_trans_sf"/>
</dbReference>
<feature type="transmembrane region" description="Helical" evidence="8">
    <location>
        <begin position="128"/>
        <end position="145"/>
    </location>
</feature>
<protein>
    <submittedName>
        <fullName evidence="10">Vacuolar protein sorting-associated protein 73</fullName>
    </submittedName>
</protein>
<dbReference type="InterPro" id="IPR003663">
    <property type="entry name" value="Sugar/inositol_transpt"/>
</dbReference>
<proteinExistence type="inferred from homology"/>
<dbReference type="PROSITE" id="PS50850">
    <property type="entry name" value="MFS"/>
    <property type="match status" value="1"/>
</dbReference>
<dbReference type="OrthoDB" id="4540492at2759"/>
<comment type="caution">
    <text evidence="10">The sequence shown here is derived from an EMBL/GenBank/DDBJ whole genome shotgun (WGS) entry which is preliminary data.</text>
</comment>
<evidence type="ECO:0000256" key="1">
    <source>
        <dbReference type="ARBA" id="ARBA00004141"/>
    </source>
</evidence>
<dbReference type="AlphaFoldDB" id="A0A9P4INH0"/>
<dbReference type="PANTHER" id="PTHR23503">
    <property type="entry name" value="SOLUTE CARRIER FAMILY 2"/>
    <property type="match status" value="1"/>
</dbReference>
<feature type="region of interest" description="Disordered" evidence="7">
    <location>
        <begin position="254"/>
        <end position="281"/>
    </location>
</feature>
<evidence type="ECO:0000256" key="6">
    <source>
        <dbReference type="ARBA" id="ARBA00023136"/>
    </source>
</evidence>
<feature type="domain" description="Major facilitator superfamily (MFS) profile" evidence="9">
    <location>
        <begin position="17"/>
        <end position="478"/>
    </location>
</feature>
<dbReference type="PROSITE" id="PS00216">
    <property type="entry name" value="SUGAR_TRANSPORT_1"/>
    <property type="match status" value="1"/>
</dbReference>
<feature type="transmembrane region" description="Helical" evidence="8">
    <location>
        <begin position="184"/>
        <end position="206"/>
    </location>
</feature>
<dbReference type="Pfam" id="PF00083">
    <property type="entry name" value="Sugar_tr"/>
    <property type="match status" value="1"/>
</dbReference>
<evidence type="ECO:0000256" key="4">
    <source>
        <dbReference type="ARBA" id="ARBA00022692"/>
    </source>
</evidence>
<evidence type="ECO:0000256" key="3">
    <source>
        <dbReference type="ARBA" id="ARBA00022448"/>
    </source>
</evidence>
<evidence type="ECO:0000313" key="11">
    <source>
        <dbReference type="Proteomes" id="UP000799772"/>
    </source>
</evidence>
<evidence type="ECO:0000256" key="5">
    <source>
        <dbReference type="ARBA" id="ARBA00022989"/>
    </source>
</evidence>
<organism evidence="10 11">
    <name type="scientific">Rhizodiscina lignyota</name>
    <dbReference type="NCBI Taxonomy" id="1504668"/>
    <lineage>
        <taxon>Eukaryota</taxon>
        <taxon>Fungi</taxon>
        <taxon>Dikarya</taxon>
        <taxon>Ascomycota</taxon>
        <taxon>Pezizomycotina</taxon>
        <taxon>Dothideomycetes</taxon>
        <taxon>Pleosporomycetidae</taxon>
        <taxon>Aulographales</taxon>
        <taxon>Rhizodiscinaceae</taxon>
        <taxon>Rhizodiscina</taxon>
    </lineage>
</organism>
<comment type="subcellular location">
    <subcellularLocation>
        <location evidence="1">Membrane</location>
        <topology evidence="1">Multi-pass membrane protein</topology>
    </subcellularLocation>
</comment>
<keyword evidence="4 8" id="KW-0812">Transmembrane</keyword>
<keyword evidence="6 8" id="KW-0472">Membrane</keyword>
<reference evidence="10" key="1">
    <citation type="journal article" date="2020" name="Stud. Mycol.">
        <title>101 Dothideomycetes genomes: a test case for predicting lifestyles and emergence of pathogens.</title>
        <authorList>
            <person name="Haridas S."/>
            <person name="Albert R."/>
            <person name="Binder M."/>
            <person name="Bloem J."/>
            <person name="Labutti K."/>
            <person name="Salamov A."/>
            <person name="Andreopoulos B."/>
            <person name="Baker S."/>
            <person name="Barry K."/>
            <person name="Bills G."/>
            <person name="Bluhm B."/>
            <person name="Cannon C."/>
            <person name="Castanera R."/>
            <person name="Culley D."/>
            <person name="Daum C."/>
            <person name="Ezra D."/>
            <person name="Gonzalez J."/>
            <person name="Henrissat B."/>
            <person name="Kuo A."/>
            <person name="Liang C."/>
            <person name="Lipzen A."/>
            <person name="Lutzoni F."/>
            <person name="Magnuson J."/>
            <person name="Mondo S."/>
            <person name="Nolan M."/>
            <person name="Ohm R."/>
            <person name="Pangilinan J."/>
            <person name="Park H.-J."/>
            <person name="Ramirez L."/>
            <person name="Alfaro M."/>
            <person name="Sun H."/>
            <person name="Tritt A."/>
            <person name="Yoshinaga Y."/>
            <person name="Zwiers L.-H."/>
            <person name="Turgeon B."/>
            <person name="Goodwin S."/>
            <person name="Spatafora J."/>
            <person name="Crous P."/>
            <person name="Grigoriev I."/>
        </authorList>
    </citation>
    <scope>NUCLEOTIDE SEQUENCE</scope>
    <source>
        <strain evidence="10">CBS 133067</strain>
    </source>
</reference>
<feature type="transmembrane region" description="Helical" evidence="8">
    <location>
        <begin position="423"/>
        <end position="443"/>
    </location>
</feature>
<dbReference type="Proteomes" id="UP000799772">
    <property type="component" value="Unassembled WGS sequence"/>
</dbReference>
<feature type="transmembrane region" description="Helical" evidence="8">
    <location>
        <begin position="387"/>
        <end position="411"/>
    </location>
</feature>
<evidence type="ECO:0000256" key="7">
    <source>
        <dbReference type="SAM" id="MobiDB-lite"/>
    </source>
</evidence>
<dbReference type="InterPro" id="IPR020846">
    <property type="entry name" value="MFS_dom"/>
</dbReference>
<dbReference type="PRINTS" id="PR00171">
    <property type="entry name" value="SUGRTRNSPORT"/>
</dbReference>
<dbReference type="PROSITE" id="PS00217">
    <property type="entry name" value="SUGAR_TRANSPORT_2"/>
    <property type="match status" value="1"/>
</dbReference>
<feature type="transmembrane region" description="Helical" evidence="8">
    <location>
        <begin position="297"/>
        <end position="321"/>
    </location>
</feature>
<sequence length="494" mass="53169">MDPRTWVKDLTWYFMFLLFTTTIGPLLFGFHLAELNTPQDVITCKRKSIFDSKPSLSLPQCIPMNPTEIGLVSSIFTAGGLVGALVAGPLSAKFGRLRTMQSTTAFFIAGPAFEALASNIGVMTVGRFISGLGAGAAVVVVPIYVSEVAPPAERGFFGSFTQIMVNVGILIAQLLGFFLSHGQFWRIVLGAGGAIGAVQTVGLLFACESPKWMADRGHPGKAKKTLRKIRGDKFDIEEEISEWGVESREQFAEEEETLLGSENHPANDLPSTPTKKESPNESVSMWGVVRDPLYNRAVVAVIAVMLAQQLTGINSIIMYGVTLLANLLESNSATLNLAVSALNIIVTAIAATLVDRVGRKTCILQSIFGMGVSSLILAIGIGKGIKVLSAVAVICFVASFGLGLGPVPFLLPPELVGPEAVSALQSWALAANWIATFVVAQFFPMVNSWLGGGRVYYIFAGVALFFFLFVGWWLPETRGKKNADEVWGRERRVD</sequence>
<evidence type="ECO:0000259" key="9">
    <source>
        <dbReference type="PROSITE" id="PS50850"/>
    </source>
</evidence>
<dbReference type="SUPFAM" id="SSF103473">
    <property type="entry name" value="MFS general substrate transporter"/>
    <property type="match status" value="1"/>
</dbReference>
<dbReference type="InterPro" id="IPR005828">
    <property type="entry name" value="MFS_sugar_transport-like"/>
</dbReference>
<gene>
    <name evidence="10" type="ORF">NA57DRAFT_32804</name>
</gene>
<evidence type="ECO:0000313" key="10">
    <source>
        <dbReference type="EMBL" id="KAF2103072.1"/>
    </source>
</evidence>
<feature type="transmembrane region" description="Helical" evidence="8">
    <location>
        <begin position="333"/>
        <end position="354"/>
    </location>
</feature>
<dbReference type="InterPro" id="IPR005829">
    <property type="entry name" value="Sugar_transporter_CS"/>
</dbReference>